<organism evidence="1 2">
    <name type="scientific">Trichinella murrelli</name>
    <dbReference type="NCBI Taxonomy" id="144512"/>
    <lineage>
        <taxon>Eukaryota</taxon>
        <taxon>Metazoa</taxon>
        <taxon>Ecdysozoa</taxon>
        <taxon>Nematoda</taxon>
        <taxon>Enoplea</taxon>
        <taxon>Dorylaimia</taxon>
        <taxon>Trichinellida</taxon>
        <taxon>Trichinellidae</taxon>
        <taxon>Trichinella</taxon>
    </lineage>
</organism>
<evidence type="ECO:0000313" key="2">
    <source>
        <dbReference type="Proteomes" id="UP000055048"/>
    </source>
</evidence>
<comment type="caution">
    <text evidence="1">The sequence shown here is derived from an EMBL/GenBank/DDBJ whole genome shotgun (WGS) entry which is preliminary data.</text>
</comment>
<gene>
    <name evidence="1" type="ORF">T05_14771</name>
</gene>
<keyword evidence="2" id="KW-1185">Reference proteome</keyword>
<accession>A0A0V0T4Z1</accession>
<dbReference type="EMBL" id="JYDJ01000670">
    <property type="protein sequence ID" value="KRX33941.1"/>
    <property type="molecule type" value="Genomic_DNA"/>
</dbReference>
<sequence length="31" mass="3439">MDSTFRGGNKFQMLYPLGSSVKQTTCIQENG</sequence>
<name>A0A0V0T4Z1_9BILA</name>
<protein>
    <submittedName>
        <fullName evidence="1">Uncharacterized protein</fullName>
    </submittedName>
</protein>
<dbReference type="Proteomes" id="UP000055048">
    <property type="component" value="Unassembled WGS sequence"/>
</dbReference>
<proteinExistence type="predicted"/>
<evidence type="ECO:0000313" key="1">
    <source>
        <dbReference type="EMBL" id="KRX33941.1"/>
    </source>
</evidence>
<reference evidence="1 2" key="1">
    <citation type="submission" date="2015-01" db="EMBL/GenBank/DDBJ databases">
        <title>Evolution of Trichinella species and genotypes.</title>
        <authorList>
            <person name="Korhonen P.K."/>
            <person name="Edoardo P."/>
            <person name="Giuseppe L.R."/>
            <person name="Gasser R.B."/>
        </authorList>
    </citation>
    <scope>NUCLEOTIDE SEQUENCE [LARGE SCALE GENOMIC DNA]</scope>
    <source>
        <strain evidence="1">ISS417</strain>
    </source>
</reference>
<dbReference type="AlphaFoldDB" id="A0A0V0T4Z1"/>